<evidence type="ECO:0000313" key="13">
    <source>
        <dbReference type="EMBL" id="CAB4735693.1"/>
    </source>
</evidence>
<organism evidence="14">
    <name type="scientific">freshwater metagenome</name>
    <dbReference type="NCBI Taxonomy" id="449393"/>
    <lineage>
        <taxon>unclassified sequences</taxon>
        <taxon>metagenomes</taxon>
        <taxon>ecological metagenomes</taxon>
    </lineage>
</organism>
<evidence type="ECO:0000256" key="5">
    <source>
        <dbReference type="ARBA" id="ARBA00022982"/>
    </source>
</evidence>
<dbReference type="InterPro" id="IPR003752">
    <property type="entry name" value="DiS_bond_form_DsbB/BdbC"/>
</dbReference>
<dbReference type="EMBL" id="CAFBPS010000173">
    <property type="protein sequence ID" value="CAB5036507.1"/>
    <property type="molecule type" value="Genomic_DNA"/>
</dbReference>
<dbReference type="PANTHER" id="PTHR43469:SF1">
    <property type="entry name" value="SPBETA PROPHAGE-DERIVED DISULFIDE BOND FORMATION PROTEIN B"/>
    <property type="match status" value="1"/>
</dbReference>
<dbReference type="InterPro" id="IPR012187">
    <property type="entry name" value="Disulphide_bond_form_BdbC"/>
</dbReference>
<evidence type="ECO:0000256" key="9">
    <source>
        <dbReference type="ARBA" id="ARBA00023157"/>
    </source>
</evidence>
<evidence type="ECO:0000256" key="1">
    <source>
        <dbReference type="ARBA" id="ARBA00004141"/>
    </source>
</evidence>
<keyword evidence="7" id="KW-0560">Oxidoreductase</keyword>
<comment type="subcellular location">
    <subcellularLocation>
        <location evidence="1">Membrane</location>
        <topology evidence="1">Multi-pass membrane protein</topology>
    </subcellularLocation>
</comment>
<evidence type="ECO:0000256" key="4">
    <source>
        <dbReference type="ARBA" id="ARBA00022692"/>
    </source>
</evidence>
<dbReference type="SUPFAM" id="SSF158442">
    <property type="entry name" value="DsbB-like"/>
    <property type="match status" value="1"/>
</dbReference>
<gene>
    <name evidence="13" type="ORF">UFOPK2658_01973</name>
    <name evidence="14" type="ORF">UFOPK4134_01627</name>
</gene>
<dbReference type="PANTHER" id="PTHR43469">
    <property type="entry name" value="DISULFIDE FORMATION PROTEIN-RELATED"/>
    <property type="match status" value="1"/>
</dbReference>
<feature type="transmembrane region" description="Helical" evidence="12">
    <location>
        <begin position="103"/>
        <end position="121"/>
    </location>
</feature>
<keyword evidence="3" id="KW-0813">Transport</keyword>
<evidence type="ECO:0000256" key="11">
    <source>
        <dbReference type="ARBA" id="ARBA00023284"/>
    </source>
</evidence>
<dbReference type="GO" id="GO:0015035">
    <property type="term" value="F:protein-disulfide reductase activity"/>
    <property type="evidence" value="ECO:0007669"/>
    <property type="project" value="InterPro"/>
</dbReference>
<name>A0A6J7S601_9ZZZZ</name>
<dbReference type="Gene3D" id="1.20.1550.10">
    <property type="entry name" value="DsbB-like"/>
    <property type="match status" value="1"/>
</dbReference>
<dbReference type="AlphaFoldDB" id="A0A6J7S601"/>
<comment type="similarity">
    <text evidence="2">Belongs to the DsbB family. BdbC subfamily.</text>
</comment>
<proteinExistence type="inferred from homology"/>
<evidence type="ECO:0000313" key="14">
    <source>
        <dbReference type="EMBL" id="CAB5036507.1"/>
    </source>
</evidence>
<keyword evidence="11" id="KW-0676">Redox-active center</keyword>
<dbReference type="GO" id="GO:0016020">
    <property type="term" value="C:membrane"/>
    <property type="evidence" value="ECO:0007669"/>
    <property type="project" value="UniProtKB-SubCell"/>
</dbReference>
<keyword evidence="10" id="KW-0143">Chaperone</keyword>
<accession>A0A6J7S601</accession>
<dbReference type="EMBL" id="CAEZYH010000159">
    <property type="protein sequence ID" value="CAB4735693.1"/>
    <property type="molecule type" value="Genomic_DNA"/>
</dbReference>
<sequence length="181" mass="19814">MMDVRTVELFTSLLALIALVGAVSYALLGLLISPQAAVVAEIRRLSLWLAWLVAACATAGSLYFSEVAHYVPCRLCWFQRICMYPLAGILLVAAIRKDRNARWYALPMLVAGVCLSGYHYLIEWKPSLGDGACGIGPSCTDVWFRRAGFVTLAFMALSGFIAIAALLFVQPNTPHDQLSEK</sequence>
<keyword evidence="4 12" id="KW-0812">Transmembrane</keyword>
<reference evidence="14" key="1">
    <citation type="submission" date="2020-05" db="EMBL/GenBank/DDBJ databases">
        <authorList>
            <person name="Chiriac C."/>
            <person name="Salcher M."/>
            <person name="Ghai R."/>
            <person name="Kavagutti S V."/>
        </authorList>
    </citation>
    <scope>NUCLEOTIDE SEQUENCE</scope>
</reference>
<keyword evidence="6 12" id="KW-1133">Transmembrane helix</keyword>
<evidence type="ECO:0000256" key="8">
    <source>
        <dbReference type="ARBA" id="ARBA00023136"/>
    </source>
</evidence>
<keyword evidence="9" id="KW-1015">Disulfide bond</keyword>
<feature type="transmembrane region" description="Helical" evidence="12">
    <location>
        <begin position="147"/>
        <end position="169"/>
    </location>
</feature>
<feature type="transmembrane region" description="Helical" evidence="12">
    <location>
        <begin position="12"/>
        <end position="33"/>
    </location>
</feature>
<dbReference type="GO" id="GO:0006457">
    <property type="term" value="P:protein folding"/>
    <property type="evidence" value="ECO:0007669"/>
    <property type="project" value="InterPro"/>
</dbReference>
<evidence type="ECO:0000256" key="2">
    <source>
        <dbReference type="ARBA" id="ARBA00007602"/>
    </source>
</evidence>
<protein>
    <submittedName>
        <fullName evidence="14">Unannotated protein</fullName>
    </submittedName>
</protein>
<evidence type="ECO:0000256" key="7">
    <source>
        <dbReference type="ARBA" id="ARBA00023002"/>
    </source>
</evidence>
<evidence type="ECO:0000256" key="12">
    <source>
        <dbReference type="SAM" id="Phobius"/>
    </source>
</evidence>
<feature type="transmembrane region" description="Helical" evidence="12">
    <location>
        <begin position="45"/>
        <end position="65"/>
    </location>
</feature>
<keyword evidence="5" id="KW-0249">Electron transport</keyword>
<dbReference type="Pfam" id="PF02600">
    <property type="entry name" value="DsbB"/>
    <property type="match status" value="1"/>
</dbReference>
<evidence type="ECO:0000256" key="3">
    <source>
        <dbReference type="ARBA" id="ARBA00022448"/>
    </source>
</evidence>
<feature type="transmembrane region" description="Helical" evidence="12">
    <location>
        <begin position="77"/>
        <end position="96"/>
    </location>
</feature>
<evidence type="ECO:0000256" key="10">
    <source>
        <dbReference type="ARBA" id="ARBA00023186"/>
    </source>
</evidence>
<keyword evidence="8 12" id="KW-0472">Membrane</keyword>
<dbReference type="InterPro" id="IPR023380">
    <property type="entry name" value="DsbB-like_sf"/>
</dbReference>
<evidence type="ECO:0000256" key="6">
    <source>
        <dbReference type="ARBA" id="ARBA00022989"/>
    </source>
</evidence>